<evidence type="ECO:0000313" key="3">
    <source>
        <dbReference type="EMBL" id="KCW87699.1"/>
    </source>
</evidence>
<dbReference type="PANTHER" id="PTHR36309:SF1">
    <property type="entry name" value="RNA-BINDING (RRM_RBD_RNP MOTIFS) FAMILY PROTEIN"/>
    <property type="match status" value="1"/>
</dbReference>
<protein>
    <recommendedName>
        <fullName evidence="2">RRM domain-containing protein</fullName>
    </recommendedName>
</protein>
<dbReference type="OMA" id="MFDDRPI"/>
<dbReference type="AlphaFoldDB" id="A0A059DB26"/>
<dbReference type="InParanoid" id="A0A059DB26"/>
<accession>A0A059DB26</accession>
<gene>
    <name evidence="3" type="ORF">EUGRSUZ_A000802</name>
</gene>
<dbReference type="EMBL" id="KK198753">
    <property type="protein sequence ID" value="KCW87699.1"/>
    <property type="molecule type" value="Genomic_DNA"/>
</dbReference>
<dbReference type="PANTHER" id="PTHR36309">
    <property type="entry name" value="RNA-BINDING (RRM/RBD/RNP MOTIFS) FAMILY PROTEIN"/>
    <property type="match status" value="1"/>
</dbReference>
<organism evidence="3">
    <name type="scientific">Eucalyptus grandis</name>
    <name type="common">Flooded gum</name>
    <dbReference type="NCBI Taxonomy" id="71139"/>
    <lineage>
        <taxon>Eukaryota</taxon>
        <taxon>Viridiplantae</taxon>
        <taxon>Streptophyta</taxon>
        <taxon>Embryophyta</taxon>
        <taxon>Tracheophyta</taxon>
        <taxon>Spermatophyta</taxon>
        <taxon>Magnoliopsida</taxon>
        <taxon>eudicotyledons</taxon>
        <taxon>Gunneridae</taxon>
        <taxon>Pentapetalae</taxon>
        <taxon>rosids</taxon>
        <taxon>malvids</taxon>
        <taxon>Myrtales</taxon>
        <taxon>Myrtaceae</taxon>
        <taxon>Myrtoideae</taxon>
        <taxon>Eucalypteae</taxon>
        <taxon>Eucalyptus</taxon>
    </lineage>
</organism>
<reference evidence="3" key="1">
    <citation type="submission" date="2013-07" db="EMBL/GenBank/DDBJ databases">
        <title>The genome of Eucalyptus grandis.</title>
        <authorList>
            <person name="Schmutz J."/>
            <person name="Hayes R."/>
            <person name="Myburg A."/>
            <person name="Tuskan G."/>
            <person name="Grattapaglia D."/>
            <person name="Rokhsar D.S."/>
        </authorList>
    </citation>
    <scope>NUCLEOTIDE SEQUENCE</scope>
    <source>
        <tissue evidence="3">Leaf extractions</tissue>
    </source>
</reference>
<name>A0A059DB26_EUCGR</name>
<dbReference type="eggNOG" id="ENOG502QUFQ">
    <property type="taxonomic scope" value="Eukaryota"/>
</dbReference>
<evidence type="ECO:0000256" key="1">
    <source>
        <dbReference type="PROSITE-ProRule" id="PRU00176"/>
    </source>
</evidence>
<dbReference type="InterPro" id="IPR012677">
    <property type="entry name" value="Nucleotide-bd_a/b_plait_sf"/>
</dbReference>
<dbReference type="OrthoDB" id="1913496at2759"/>
<dbReference type="STRING" id="71139.A0A059DB26"/>
<dbReference type="SUPFAM" id="SSF54928">
    <property type="entry name" value="RNA-binding domain, RBD"/>
    <property type="match status" value="1"/>
</dbReference>
<dbReference type="FunCoup" id="A0A059DB26">
    <property type="interactions" value="1092"/>
</dbReference>
<proteinExistence type="predicted"/>
<dbReference type="KEGG" id="egr:104433494"/>
<dbReference type="Gramene" id="KCW87699">
    <property type="protein sequence ID" value="KCW87699"/>
    <property type="gene ID" value="EUGRSUZ_A000802"/>
</dbReference>
<sequence>MASTTETEYAAFLEKVKRTVYVDNLSPQVTEPVLRTALDQFGMVKNIQFITNYIEPEHIPKRALVEMEDEEQAKAIVKLIATCPLMIVGMPRPVRACAAKVEMFEDRPAKPGRKIEVRWLDADDPNFEVAQKWKKIDKRHAAEARFLLKQQKAEEEKLAKQQADNLKANFAKYEMIDAIMADGTAARLAEYYGLNLRDEA</sequence>
<dbReference type="InterPro" id="IPR000504">
    <property type="entry name" value="RRM_dom"/>
</dbReference>
<feature type="domain" description="RRM" evidence="2">
    <location>
        <begin position="18"/>
        <end position="122"/>
    </location>
</feature>
<evidence type="ECO:0000259" key="2">
    <source>
        <dbReference type="PROSITE" id="PS50102"/>
    </source>
</evidence>
<dbReference type="PROSITE" id="PS50102">
    <property type="entry name" value="RRM"/>
    <property type="match status" value="1"/>
</dbReference>
<dbReference type="Pfam" id="PF00076">
    <property type="entry name" value="RRM_1"/>
    <property type="match status" value="1"/>
</dbReference>
<dbReference type="GO" id="GO:0003723">
    <property type="term" value="F:RNA binding"/>
    <property type="evidence" value="ECO:0007669"/>
    <property type="project" value="UniProtKB-UniRule"/>
</dbReference>
<dbReference type="InterPro" id="IPR035979">
    <property type="entry name" value="RBD_domain_sf"/>
</dbReference>
<dbReference type="Gene3D" id="3.30.70.330">
    <property type="match status" value="1"/>
</dbReference>
<dbReference type="InterPro" id="IPR053316">
    <property type="entry name" value="Epigenetic_reg_gene_expr"/>
</dbReference>
<keyword evidence="1" id="KW-0694">RNA-binding</keyword>